<organism evidence="1 2">
    <name type="scientific">Thalassiosira oceanica</name>
    <name type="common">Marine diatom</name>
    <dbReference type="NCBI Taxonomy" id="159749"/>
    <lineage>
        <taxon>Eukaryota</taxon>
        <taxon>Sar</taxon>
        <taxon>Stramenopiles</taxon>
        <taxon>Ochrophyta</taxon>
        <taxon>Bacillariophyta</taxon>
        <taxon>Coscinodiscophyceae</taxon>
        <taxon>Thalassiosirophycidae</taxon>
        <taxon>Thalassiosirales</taxon>
        <taxon>Thalassiosiraceae</taxon>
        <taxon>Thalassiosira</taxon>
    </lineage>
</organism>
<comment type="caution">
    <text evidence="1">The sequence shown here is derived from an EMBL/GenBank/DDBJ whole genome shotgun (WGS) entry which is preliminary data.</text>
</comment>
<dbReference type="Proteomes" id="UP000266841">
    <property type="component" value="Unassembled WGS sequence"/>
</dbReference>
<dbReference type="AlphaFoldDB" id="K0RT82"/>
<dbReference type="EMBL" id="AGNL01044359">
    <property type="protein sequence ID" value="EJK49887.1"/>
    <property type="molecule type" value="Genomic_DNA"/>
</dbReference>
<reference evidence="1 2" key="1">
    <citation type="journal article" date="2012" name="Genome Biol.">
        <title>Genome and low-iron response of an oceanic diatom adapted to chronic iron limitation.</title>
        <authorList>
            <person name="Lommer M."/>
            <person name="Specht M."/>
            <person name="Roy A.S."/>
            <person name="Kraemer L."/>
            <person name="Andreson R."/>
            <person name="Gutowska M.A."/>
            <person name="Wolf J."/>
            <person name="Bergner S.V."/>
            <person name="Schilhabel M.B."/>
            <person name="Klostermeier U.C."/>
            <person name="Beiko R.G."/>
            <person name="Rosenstiel P."/>
            <person name="Hippler M."/>
            <person name="Laroche J."/>
        </authorList>
    </citation>
    <scope>NUCLEOTIDE SEQUENCE [LARGE SCALE GENOMIC DNA]</scope>
    <source>
        <strain evidence="1 2">CCMP1005</strain>
    </source>
</reference>
<feature type="non-terminal residue" evidence="1">
    <location>
        <position position="457"/>
    </location>
</feature>
<evidence type="ECO:0008006" key="3">
    <source>
        <dbReference type="Google" id="ProtNLM"/>
    </source>
</evidence>
<gene>
    <name evidence="1" type="ORF">THAOC_31189</name>
</gene>
<dbReference type="OrthoDB" id="295536at2759"/>
<accession>K0RT82</accession>
<name>K0RT82_THAOC</name>
<sequence length="457" mass="51415">MGCRESIAGMEQYGVTMNPSQFVVDRLLTSDEPSIGPPLDLDGREAVNAHRAGWTLGGVLLGRDAHNPRVRGARWAPVPRPKAKVRLANIPTLKSRVRWLTENLPARNFEVPASLLWRHACGAGAANLQSANCELQRAQESQEDSTIHSKLHEWQPPEQPAILASTMARTRNAAKRQKLQKVEAALFNPDVVFLLAALLDARDLCRASLTCKALGAKRDSGPSLVEEAARRQFECASVWERSCLPKYDDEGWIELYHHLLMLRSELTFDRLLARNIRHGADASTVTRKNNSGSLESATALCSNHVMRAGRHFAHFTATRREMIGVIRPNIQVNASDFDEYVALDDTLAPLIRSYRNQEGELTYFNPGHRDFWEYLMSYRTARWGDSNVHCCYCIFVEGGWPVAAEDVGHHFCWFNWTSQTPGRMIGRLNRNRPIGLLLDLNEGALSIYQDGRNDYDA</sequence>
<evidence type="ECO:0000313" key="2">
    <source>
        <dbReference type="Proteomes" id="UP000266841"/>
    </source>
</evidence>
<proteinExistence type="predicted"/>
<protein>
    <recommendedName>
        <fullName evidence="3">F-box domain-containing protein</fullName>
    </recommendedName>
</protein>
<keyword evidence="2" id="KW-1185">Reference proteome</keyword>
<evidence type="ECO:0000313" key="1">
    <source>
        <dbReference type="EMBL" id="EJK49887.1"/>
    </source>
</evidence>